<name>M0QS71_9ACTN</name>
<dbReference type="EMBL" id="BANX01000044">
    <property type="protein sequence ID" value="GAC70937.1"/>
    <property type="molecule type" value="Genomic_DNA"/>
</dbReference>
<sequence>MSIYVEFASVHFPYAPQSNEDDHPISTIVLTTEAVDALKLRFESWPAWDPEESGTERTGPPAYLVENNSIPGSIAVSAVEMLDNGWIRAVAHLSPDYKSRNRVDLLLPERHVIAIYSESLVHSILATHSVDGVQAAIRVRADNLRRAPRSSRADVAP</sequence>
<accession>M0QS71</accession>
<evidence type="ECO:0000313" key="1">
    <source>
        <dbReference type="EMBL" id="GAC70937.1"/>
    </source>
</evidence>
<protein>
    <submittedName>
        <fullName evidence="1">Uncharacterized protein</fullName>
    </submittedName>
</protein>
<reference evidence="1 2" key="1">
    <citation type="submission" date="2013-01" db="EMBL/GenBank/DDBJ databases">
        <title>Whole genome shotgun sequence of Gordonia soli NBRC 108243.</title>
        <authorList>
            <person name="Isaki-Nakamura S."/>
            <person name="Hosoyama A."/>
            <person name="Tsuchikane K."/>
            <person name="Ando Y."/>
            <person name="Baba S."/>
            <person name="Ohji S."/>
            <person name="Hamada M."/>
            <person name="Tamura T."/>
            <person name="Yamazoe A."/>
            <person name="Yamazaki S."/>
            <person name="Fujita N."/>
        </authorList>
    </citation>
    <scope>NUCLEOTIDE SEQUENCE [LARGE SCALE GENOMIC DNA]</scope>
    <source>
        <strain evidence="1 2">NBRC 108243</strain>
    </source>
</reference>
<evidence type="ECO:0000313" key="2">
    <source>
        <dbReference type="Proteomes" id="UP000011666"/>
    </source>
</evidence>
<proteinExistence type="predicted"/>
<comment type="caution">
    <text evidence="1">The sequence shown here is derived from an EMBL/GenBank/DDBJ whole genome shotgun (WGS) entry which is preliminary data.</text>
</comment>
<keyword evidence="2" id="KW-1185">Reference proteome</keyword>
<gene>
    <name evidence="1" type="ORF">GS4_44_00190</name>
</gene>
<organism evidence="1 2">
    <name type="scientific">Gordonia soli NBRC 108243</name>
    <dbReference type="NCBI Taxonomy" id="1223545"/>
    <lineage>
        <taxon>Bacteria</taxon>
        <taxon>Bacillati</taxon>
        <taxon>Actinomycetota</taxon>
        <taxon>Actinomycetes</taxon>
        <taxon>Mycobacteriales</taxon>
        <taxon>Gordoniaceae</taxon>
        <taxon>Gordonia</taxon>
    </lineage>
</organism>
<dbReference type="Proteomes" id="UP000011666">
    <property type="component" value="Unassembled WGS sequence"/>
</dbReference>
<dbReference type="AlphaFoldDB" id="M0QS71"/>